<evidence type="ECO:0000256" key="7">
    <source>
        <dbReference type="ARBA" id="ARBA00023004"/>
    </source>
</evidence>
<evidence type="ECO:0000256" key="6">
    <source>
        <dbReference type="ARBA" id="ARBA00023002"/>
    </source>
</evidence>
<feature type="domain" description="Cytochrome c" evidence="9">
    <location>
        <begin position="479"/>
        <end position="554"/>
    </location>
</feature>
<dbReference type="SMART" id="SM00564">
    <property type="entry name" value="PQQ"/>
    <property type="match status" value="4"/>
</dbReference>
<comment type="cofactor">
    <cofactor evidence="1">
        <name>pyrroloquinoline quinone</name>
        <dbReference type="ChEBI" id="CHEBI:58442"/>
    </cofactor>
</comment>
<dbReference type="PROSITE" id="PS51007">
    <property type="entry name" value="CYTC"/>
    <property type="match status" value="1"/>
</dbReference>
<keyword evidence="7 8" id="KW-0408">Iron</keyword>
<sequence length="730" mass="80197">MKLRILTFILIVAFCYSCSNGYRQVADTDWPKYGGDNFGSRYSPLSQINKDNVKDLKIAWSYETGDNKDTTKRPINLQCQPIVVHGIMYGTSPRLKAFAVEASTGKELWRIDPYKNIEPVYHPSRGVTYWENGNDKRILYAAGNYVYALNASTGKPIDSFADHGKLDIYTGLGDGLDHDVHKQFVTGTTPGIVYKNTYIMSTMATESGDAAPGPIRAFDVVTGKLKWVFHTIPLPGEYGYDTWPPGAYKYMGGANNWSGLTLDEKRGTVYLGTGSPSVDYYGAVRHGTNLFANCVLALDAETGKRKWHFQTIHHDLWDRDIPAPPNLLTVKHNGKMVDAVAVAGKDGLIYVLDRDSGKPLFPVVENAVPTSPALKGEQPWPTQPSPIKPAPFSTQYITEKDLTDLTPEDHQFALDRFLTTSRGTSKFMPPSKDGTIVFGIGGGAEWGGEATDPKGIMYVNGNNMPWDLKLMELEAFNRETSSKGKALFMQNCAVCHGADRKGGQDYPSLVDIGKKMPKEKIIGIITTGNGRMPSFKHLSYMERYNIIAFLTNNEKNKIGTDAPHNIPEPKANAKVVANKPGEAVKFPYESPYVSNGFLQFRAPSGYPATKPPWGTLNAIDLNTGDYVWKVPLGEYEKLTAKGIKPTGTENHGGMVVTAGGLVFIAATEDEMIRAFDKDNGKVLWKYKLPAGGFATPITYAIDGKQYVVIACGGTRYHLKPGGSFVAFALP</sequence>
<dbReference type="PANTHER" id="PTHR32303">
    <property type="entry name" value="QUINOPROTEIN ALCOHOL DEHYDROGENASE (CYTOCHROME C)"/>
    <property type="match status" value="1"/>
</dbReference>
<evidence type="ECO:0000256" key="1">
    <source>
        <dbReference type="ARBA" id="ARBA00001931"/>
    </source>
</evidence>
<dbReference type="InterPro" id="IPR017511">
    <property type="entry name" value="PQQ_mDH"/>
</dbReference>
<evidence type="ECO:0000313" key="11">
    <source>
        <dbReference type="Proteomes" id="UP000186720"/>
    </source>
</evidence>
<dbReference type="AlphaFoldDB" id="A0A1Q5ZZS3"/>
<proteinExistence type="inferred from homology"/>
<dbReference type="OrthoDB" id="9794322at2"/>
<dbReference type="GO" id="GO:0016020">
    <property type="term" value="C:membrane"/>
    <property type="evidence" value="ECO:0007669"/>
    <property type="project" value="InterPro"/>
</dbReference>
<evidence type="ECO:0000256" key="4">
    <source>
        <dbReference type="ARBA" id="ARBA00022723"/>
    </source>
</evidence>
<dbReference type="Gene3D" id="1.10.760.10">
    <property type="entry name" value="Cytochrome c-like domain"/>
    <property type="match status" value="1"/>
</dbReference>
<keyword evidence="6" id="KW-0560">Oxidoreductase</keyword>
<dbReference type="Gene3D" id="2.140.10.10">
    <property type="entry name" value="Quinoprotein alcohol dehydrogenase-like superfamily"/>
    <property type="match status" value="2"/>
</dbReference>
<evidence type="ECO:0000313" key="10">
    <source>
        <dbReference type="EMBL" id="OKS87246.1"/>
    </source>
</evidence>
<evidence type="ECO:0000256" key="2">
    <source>
        <dbReference type="ARBA" id="ARBA00008156"/>
    </source>
</evidence>
<dbReference type="Proteomes" id="UP000186720">
    <property type="component" value="Unassembled WGS sequence"/>
</dbReference>
<dbReference type="RefSeq" id="WP_074489894.1">
    <property type="nucleotide sequence ID" value="NZ_FPAM01000015.1"/>
</dbReference>
<dbReference type="GO" id="GO:0048038">
    <property type="term" value="F:quinone binding"/>
    <property type="evidence" value="ECO:0007669"/>
    <property type="project" value="InterPro"/>
</dbReference>
<dbReference type="InterPro" id="IPR011047">
    <property type="entry name" value="Quinoprotein_ADH-like_sf"/>
</dbReference>
<dbReference type="InterPro" id="IPR002372">
    <property type="entry name" value="PQQ_rpt_dom"/>
</dbReference>
<comment type="caution">
    <text evidence="10">The sequence shown here is derived from an EMBL/GenBank/DDBJ whole genome shotgun (WGS) entry which is preliminary data.</text>
</comment>
<dbReference type="STRING" id="1302689.RG47T_2705"/>
<dbReference type="GO" id="GO:0016614">
    <property type="term" value="F:oxidoreductase activity, acting on CH-OH group of donors"/>
    <property type="evidence" value="ECO:0007669"/>
    <property type="project" value="InterPro"/>
</dbReference>
<dbReference type="InterPro" id="IPR018391">
    <property type="entry name" value="PQQ_b-propeller_rpt"/>
</dbReference>
<keyword evidence="11" id="KW-1185">Reference proteome</keyword>
<evidence type="ECO:0000259" key="9">
    <source>
        <dbReference type="PROSITE" id="PS51007"/>
    </source>
</evidence>
<dbReference type="GO" id="GO:0020037">
    <property type="term" value="F:heme binding"/>
    <property type="evidence" value="ECO:0007669"/>
    <property type="project" value="InterPro"/>
</dbReference>
<dbReference type="EMBL" id="MPPL01000001">
    <property type="protein sequence ID" value="OKS87246.1"/>
    <property type="molecule type" value="Genomic_DNA"/>
</dbReference>
<protein>
    <recommendedName>
        <fullName evidence="9">Cytochrome c domain-containing protein</fullName>
    </recommendedName>
</protein>
<evidence type="ECO:0000256" key="3">
    <source>
        <dbReference type="ARBA" id="ARBA00022617"/>
    </source>
</evidence>
<accession>A0A1Q5ZZS3</accession>
<dbReference type="Pfam" id="PF01011">
    <property type="entry name" value="PQQ"/>
    <property type="match status" value="2"/>
</dbReference>
<gene>
    <name evidence="10" type="ORF">RG47T_2705</name>
</gene>
<keyword evidence="3 8" id="KW-0349">Heme</keyword>
<reference evidence="10" key="1">
    <citation type="submission" date="2016-11" db="EMBL/GenBank/DDBJ databases">
        <title>Whole Genome Sequencing of Mucilaginibacter polytrichastri RG4-7(T) isolated from the moss sample.</title>
        <authorList>
            <person name="Li Y."/>
        </authorList>
    </citation>
    <scope>NUCLEOTIDE SEQUENCE [LARGE SCALE GENOMIC DNA]</scope>
    <source>
        <strain evidence="10">RG4-7</strain>
    </source>
</reference>
<keyword evidence="5" id="KW-0732">Signal</keyword>
<dbReference type="CDD" id="cd10280">
    <property type="entry name" value="PQQ_mGDH"/>
    <property type="match status" value="1"/>
</dbReference>
<dbReference type="SUPFAM" id="SSF50998">
    <property type="entry name" value="Quinoprotein alcohol dehydrogenase-like"/>
    <property type="match status" value="1"/>
</dbReference>
<name>A0A1Q5ZZS3_9SPHI</name>
<dbReference type="SUPFAM" id="SSF46626">
    <property type="entry name" value="Cytochrome c"/>
    <property type="match status" value="1"/>
</dbReference>
<comment type="similarity">
    <text evidence="2">Belongs to the bacterial PQQ dehydrogenase family.</text>
</comment>
<dbReference type="InterPro" id="IPR009056">
    <property type="entry name" value="Cyt_c-like_dom"/>
</dbReference>
<dbReference type="GO" id="GO:0009055">
    <property type="term" value="F:electron transfer activity"/>
    <property type="evidence" value="ECO:0007669"/>
    <property type="project" value="InterPro"/>
</dbReference>
<evidence type="ECO:0000256" key="5">
    <source>
        <dbReference type="ARBA" id="ARBA00022729"/>
    </source>
</evidence>
<dbReference type="GO" id="GO:0046872">
    <property type="term" value="F:metal ion binding"/>
    <property type="evidence" value="ECO:0007669"/>
    <property type="project" value="UniProtKB-KW"/>
</dbReference>
<dbReference type="PANTHER" id="PTHR32303:SF4">
    <property type="entry name" value="QUINOPROTEIN GLUCOSE DEHYDROGENASE"/>
    <property type="match status" value="1"/>
</dbReference>
<organism evidence="10 11">
    <name type="scientific">Mucilaginibacter polytrichastri</name>
    <dbReference type="NCBI Taxonomy" id="1302689"/>
    <lineage>
        <taxon>Bacteria</taxon>
        <taxon>Pseudomonadati</taxon>
        <taxon>Bacteroidota</taxon>
        <taxon>Sphingobacteriia</taxon>
        <taxon>Sphingobacteriales</taxon>
        <taxon>Sphingobacteriaceae</taxon>
        <taxon>Mucilaginibacter</taxon>
    </lineage>
</organism>
<dbReference type="InterPro" id="IPR036909">
    <property type="entry name" value="Cyt_c-like_dom_sf"/>
</dbReference>
<keyword evidence="4 8" id="KW-0479">Metal-binding</keyword>
<evidence type="ECO:0000256" key="8">
    <source>
        <dbReference type="PROSITE-ProRule" id="PRU00433"/>
    </source>
</evidence>